<dbReference type="Proteomes" id="UP001368500">
    <property type="component" value="Unassembled WGS sequence"/>
</dbReference>
<keyword evidence="11" id="KW-0998">Cell outer membrane</keyword>
<name>A0ABU9B8Z0_9BURK</name>
<dbReference type="PROSITE" id="PS51257">
    <property type="entry name" value="PROKAR_LIPOPROTEIN"/>
    <property type="match status" value="1"/>
</dbReference>
<keyword evidence="7" id="KW-0653">Protein transport</keyword>
<evidence type="ECO:0000256" key="4">
    <source>
        <dbReference type="ARBA" id="ARBA00016202"/>
    </source>
</evidence>
<evidence type="ECO:0000256" key="5">
    <source>
        <dbReference type="ARBA" id="ARBA00022448"/>
    </source>
</evidence>
<comment type="similarity">
    <text evidence="2">Belongs to the LolB family.</text>
</comment>
<dbReference type="RefSeq" id="WP_341373402.1">
    <property type="nucleotide sequence ID" value="NZ_JBBUTF010000005.1"/>
</dbReference>
<evidence type="ECO:0000256" key="6">
    <source>
        <dbReference type="ARBA" id="ARBA00022729"/>
    </source>
</evidence>
<feature type="region of interest" description="Disordered" evidence="13">
    <location>
        <begin position="73"/>
        <end position="92"/>
    </location>
</feature>
<keyword evidence="10" id="KW-0143">Chaperone</keyword>
<dbReference type="SUPFAM" id="SSF89392">
    <property type="entry name" value="Prokaryotic lipoproteins and lipoprotein localization factors"/>
    <property type="match status" value="1"/>
</dbReference>
<dbReference type="Gene3D" id="2.50.20.10">
    <property type="entry name" value="Lipoprotein localisation LolA/LolB/LppX"/>
    <property type="match status" value="1"/>
</dbReference>
<keyword evidence="8" id="KW-0472">Membrane</keyword>
<comment type="caution">
    <text evidence="14">The sequence shown here is derived from an EMBL/GenBank/DDBJ whole genome shotgun (WGS) entry which is preliminary data.</text>
</comment>
<organism evidence="14 15">
    <name type="scientific">Pseudaquabacterium rugosum</name>
    <dbReference type="NCBI Taxonomy" id="2984194"/>
    <lineage>
        <taxon>Bacteria</taxon>
        <taxon>Pseudomonadati</taxon>
        <taxon>Pseudomonadota</taxon>
        <taxon>Betaproteobacteria</taxon>
        <taxon>Burkholderiales</taxon>
        <taxon>Sphaerotilaceae</taxon>
        <taxon>Pseudaquabacterium</taxon>
    </lineage>
</organism>
<dbReference type="EMBL" id="JBBUTF010000005">
    <property type="protein sequence ID" value="MEK8025619.1"/>
    <property type="molecule type" value="Genomic_DNA"/>
</dbReference>
<dbReference type="InterPro" id="IPR004565">
    <property type="entry name" value="OM_lipoprot_LolB"/>
</dbReference>
<keyword evidence="5" id="KW-0813">Transport</keyword>
<evidence type="ECO:0000256" key="9">
    <source>
        <dbReference type="ARBA" id="ARBA00023139"/>
    </source>
</evidence>
<comment type="subunit">
    <text evidence="3">Monomer.</text>
</comment>
<accession>A0ABU9B8Z0</accession>
<evidence type="ECO:0000256" key="13">
    <source>
        <dbReference type="SAM" id="MobiDB-lite"/>
    </source>
</evidence>
<evidence type="ECO:0000256" key="12">
    <source>
        <dbReference type="ARBA" id="ARBA00023288"/>
    </source>
</evidence>
<evidence type="ECO:0000256" key="1">
    <source>
        <dbReference type="ARBA" id="ARBA00004459"/>
    </source>
</evidence>
<evidence type="ECO:0000313" key="15">
    <source>
        <dbReference type="Proteomes" id="UP001368500"/>
    </source>
</evidence>
<keyword evidence="15" id="KW-1185">Reference proteome</keyword>
<protein>
    <recommendedName>
        <fullName evidence="4">Outer-membrane lipoprotein LolB</fullName>
    </recommendedName>
</protein>
<evidence type="ECO:0000256" key="10">
    <source>
        <dbReference type="ARBA" id="ARBA00023186"/>
    </source>
</evidence>
<sequence length="174" mass="18703">MPRVTAVLWPAPAALALLGGCASPGQPARPRHAGRLALRTEGEDSRSFTSAFELYGSAREGRLMLNSPLGTTAAQASWSPRGASLQQGASQQDYPDLDRLSQDLLGETLPLAALFDWLDGRPWDGAAARATADGFTQLGWRIDTRGLNDGLLDMRRAEPGPPLSLRVRLERDPS</sequence>
<dbReference type="InterPro" id="IPR029046">
    <property type="entry name" value="LolA/LolB/LppX"/>
</dbReference>
<comment type="subcellular location">
    <subcellularLocation>
        <location evidence="1">Cell outer membrane</location>
        <topology evidence="1">Lipid-anchor</topology>
    </subcellularLocation>
</comment>
<evidence type="ECO:0000256" key="11">
    <source>
        <dbReference type="ARBA" id="ARBA00023237"/>
    </source>
</evidence>
<evidence type="ECO:0000313" key="14">
    <source>
        <dbReference type="EMBL" id="MEK8025619.1"/>
    </source>
</evidence>
<evidence type="ECO:0000256" key="8">
    <source>
        <dbReference type="ARBA" id="ARBA00023136"/>
    </source>
</evidence>
<proteinExistence type="inferred from homology"/>
<keyword evidence="6" id="KW-0732">Signal</keyword>
<evidence type="ECO:0000256" key="3">
    <source>
        <dbReference type="ARBA" id="ARBA00011245"/>
    </source>
</evidence>
<dbReference type="Pfam" id="PF03550">
    <property type="entry name" value="LolB"/>
    <property type="match status" value="1"/>
</dbReference>
<keyword evidence="9" id="KW-0564">Palmitate</keyword>
<evidence type="ECO:0000256" key="2">
    <source>
        <dbReference type="ARBA" id="ARBA00009696"/>
    </source>
</evidence>
<gene>
    <name evidence="14" type="ORF">AACH11_06565</name>
</gene>
<keyword evidence="12 14" id="KW-0449">Lipoprotein</keyword>
<reference evidence="14 15" key="1">
    <citation type="submission" date="2024-04" db="EMBL/GenBank/DDBJ databases">
        <title>Novel species of the genus Ideonella isolated from streams.</title>
        <authorList>
            <person name="Lu H."/>
        </authorList>
    </citation>
    <scope>NUCLEOTIDE SEQUENCE [LARGE SCALE GENOMIC DNA]</scope>
    <source>
        <strain evidence="14 15">BYS139W</strain>
    </source>
</reference>
<evidence type="ECO:0000256" key="7">
    <source>
        <dbReference type="ARBA" id="ARBA00022927"/>
    </source>
</evidence>